<dbReference type="GO" id="GO:0005886">
    <property type="term" value="C:plasma membrane"/>
    <property type="evidence" value="ECO:0007669"/>
    <property type="project" value="EnsemblMetazoa"/>
</dbReference>
<evidence type="ECO:0008006" key="4">
    <source>
        <dbReference type="Google" id="ProtNLM"/>
    </source>
</evidence>
<dbReference type="GO" id="GO:1904801">
    <property type="term" value="P:positive regulation of neuron remodeling"/>
    <property type="evidence" value="ECO:0007669"/>
    <property type="project" value="EnsemblMetazoa"/>
</dbReference>
<dbReference type="GO" id="GO:0046330">
    <property type="term" value="P:positive regulation of JNK cascade"/>
    <property type="evidence" value="ECO:0007669"/>
    <property type="project" value="EnsemblMetazoa"/>
</dbReference>
<organism evidence="2 3">
    <name type="scientific">Drosophila erecta</name>
    <name type="common">Fruit fly</name>
    <dbReference type="NCBI Taxonomy" id="7220"/>
    <lineage>
        <taxon>Eukaryota</taxon>
        <taxon>Metazoa</taxon>
        <taxon>Ecdysozoa</taxon>
        <taxon>Arthropoda</taxon>
        <taxon>Hexapoda</taxon>
        <taxon>Insecta</taxon>
        <taxon>Pterygota</taxon>
        <taxon>Neoptera</taxon>
        <taxon>Endopterygota</taxon>
        <taxon>Diptera</taxon>
        <taxon>Brachycera</taxon>
        <taxon>Muscomorpha</taxon>
        <taxon>Ephydroidea</taxon>
        <taxon>Drosophilidae</taxon>
        <taxon>Drosophila</taxon>
        <taxon>Sophophora</taxon>
    </lineage>
</organism>
<dbReference type="GO" id="GO:0043068">
    <property type="term" value="P:positive regulation of programmed cell death"/>
    <property type="evidence" value="ECO:0007669"/>
    <property type="project" value="EnsemblMetazoa"/>
</dbReference>
<accession>B3NMB1</accession>
<dbReference type="GO" id="GO:0005031">
    <property type="term" value="F:tumor necrosis factor receptor activity"/>
    <property type="evidence" value="ECO:0007669"/>
    <property type="project" value="EnsemblMetazoa"/>
</dbReference>
<dbReference type="KEGG" id="der:6549293"/>
<dbReference type="HOGENOM" id="CLU_1166904_0_0_1"/>
<name>B3NMB1_DROER</name>
<protein>
    <recommendedName>
        <fullName evidence="4">Protein grindelwald</fullName>
    </recommendedName>
</protein>
<keyword evidence="3" id="KW-1185">Reference proteome</keyword>
<evidence type="ECO:0000313" key="2">
    <source>
        <dbReference type="EMBL" id="EDV54782.2"/>
    </source>
</evidence>
<keyword evidence="1" id="KW-1133">Transmembrane helix</keyword>
<dbReference type="OrthoDB" id="6599193at2759"/>
<proteinExistence type="predicted"/>
<evidence type="ECO:0000256" key="1">
    <source>
        <dbReference type="SAM" id="Phobius"/>
    </source>
</evidence>
<dbReference type="EMBL" id="CH954179">
    <property type="protein sequence ID" value="EDV54782.2"/>
    <property type="molecule type" value="Genomic_DNA"/>
</dbReference>
<reference evidence="2 3" key="1">
    <citation type="journal article" date="2007" name="Nature">
        <title>Evolution of genes and genomes on the Drosophila phylogeny.</title>
        <authorList>
            <consortium name="Drosophila 12 Genomes Consortium"/>
            <person name="Clark A.G."/>
            <person name="Eisen M.B."/>
            <person name="Smith D.R."/>
            <person name="Bergman C.M."/>
            <person name="Oliver B."/>
            <person name="Markow T.A."/>
            <person name="Kaufman T.C."/>
            <person name="Kellis M."/>
            <person name="Gelbart W."/>
            <person name="Iyer V.N."/>
            <person name="Pollard D.A."/>
            <person name="Sackton T.B."/>
            <person name="Larracuente A.M."/>
            <person name="Singh N.D."/>
            <person name="Abad J.P."/>
            <person name="Abt D.N."/>
            <person name="Adryan B."/>
            <person name="Aguade M."/>
            <person name="Akashi H."/>
            <person name="Anderson W.W."/>
            <person name="Aquadro C.F."/>
            <person name="Ardell D.H."/>
            <person name="Arguello R."/>
            <person name="Artieri C.G."/>
            <person name="Barbash D.A."/>
            <person name="Barker D."/>
            <person name="Barsanti P."/>
            <person name="Batterham P."/>
            <person name="Batzoglou S."/>
            <person name="Begun D."/>
            <person name="Bhutkar A."/>
            <person name="Blanco E."/>
            <person name="Bosak S.A."/>
            <person name="Bradley R.K."/>
            <person name="Brand A.D."/>
            <person name="Brent M.R."/>
            <person name="Brooks A.N."/>
            <person name="Brown R.H."/>
            <person name="Butlin R.K."/>
            <person name="Caggese C."/>
            <person name="Calvi B.R."/>
            <person name="Bernardo de Carvalho A."/>
            <person name="Caspi A."/>
            <person name="Castrezana S."/>
            <person name="Celniker S.E."/>
            <person name="Chang J.L."/>
            <person name="Chapple C."/>
            <person name="Chatterji S."/>
            <person name="Chinwalla A."/>
            <person name="Civetta A."/>
            <person name="Clifton S.W."/>
            <person name="Comeron J.M."/>
            <person name="Costello J.C."/>
            <person name="Coyne J.A."/>
            <person name="Daub J."/>
            <person name="David R.G."/>
            <person name="Delcher A.L."/>
            <person name="Delehaunty K."/>
            <person name="Do C.B."/>
            <person name="Ebling H."/>
            <person name="Edwards K."/>
            <person name="Eickbush T."/>
            <person name="Evans J.D."/>
            <person name="Filipski A."/>
            <person name="Findeiss S."/>
            <person name="Freyhult E."/>
            <person name="Fulton L."/>
            <person name="Fulton R."/>
            <person name="Garcia A.C."/>
            <person name="Gardiner A."/>
            <person name="Garfield D.A."/>
            <person name="Garvin B.E."/>
            <person name="Gibson G."/>
            <person name="Gilbert D."/>
            <person name="Gnerre S."/>
            <person name="Godfrey J."/>
            <person name="Good R."/>
            <person name="Gotea V."/>
            <person name="Gravely B."/>
            <person name="Greenberg A.J."/>
            <person name="Griffiths-Jones S."/>
            <person name="Gross S."/>
            <person name="Guigo R."/>
            <person name="Gustafson E.A."/>
            <person name="Haerty W."/>
            <person name="Hahn M.W."/>
            <person name="Halligan D.L."/>
            <person name="Halpern A.L."/>
            <person name="Halter G.M."/>
            <person name="Han M.V."/>
            <person name="Heger A."/>
            <person name="Hillier L."/>
            <person name="Hinrichs A.S."/>
            <person name="Holmes I."/>
            <person name="Hoskins R.A."/>
            <person name="Hubisz M.J."/>
            <person name="Hultmark D."/>
            <person name="Huntley M.A."/>
            <person name="Jaffe D.B."/>
            <person name="Jagadeeshan S."/>
            <person name="Jeck W.R."/>
            <person name="Johnson J."/>
            <person name="Jones C.D."/>
            <person name="Jordan W.C."/>
            <person name="Karpen G.H."/>
            <person name="Kataoka E."/>
            <person name="Keightley P.D."/>
            <person name="Kheradpour P."/>
            <person name="Kirkness E.F."/>
            <person name="Koerich L.B."/>
            <person name="Kristiansen K."/>
            <person name="Kudrna D."/>
            <person name="Kulathinal R.J."/>
            <person name="Kumar S."/>
            <person name="Kwok R."/>
            <person name="Lander E."/>
            <person name="Langley C.H."/>
            <person name="Lapoint R."/>
            <person name="Lazzaro B.P."/>
            <person name="Lee S.J."/>
            <person name="Levesque L."/>
            <person name="Li R."/>
            <person name="Lin C.F."/>
            <person name="Lin M.F."/>
            <person name="Lindblad-Toh K."/>
            <person name="Llopart A."/>
            <person name="Long M."/>
            <person name="Low L."/>
            <person name="Lozovsky E."/>
            <person name="Lu J."/>
            <person name="Luo M."/>
            <person name="Machado C.A."/>
            <person name="Makalowski W."/>
            <person name="Marzo M."/>
            <person name="Matsuda M."/>
            <person name="Matzkin L."/>
            <person name="McAllister B."/>
            <person name="McBride C.S."/>
            <person name="McKernan B."/>
            <person name="McKernan K."/>
            <person name="Mendez-Lago M."/>
            <person name="Minx P."/>
            <person name="Mollenhauer M.U."/>
            <person name="Montooth K."/>
            <person name="Mount S.M."/>
            <person name="Mu X."/>
            <person name="Myers E."/>
            <person name="Negre B."/>
            <person name="Newfeld S."/>
            <person name="Nielsen R."/>
            <person name="Noor M.A."/>
            <person name="O'Grady P."/>
            <person name="Pachter L."/>
            <person name="Papaceit M."/>
            <person name="Parisi M.J."/>
            <person name="Parisi M."/>
            <person name="Parts L."/>
            <person name="Pedersen J.S."/>
            <person name="Pesole G."/>
            <person name="Phillippy A.M."/>
            <person name="Ponting C.P."/>
            <person name="Pop M."/>
            <person name="Porcelli D."/>
            <person name="Powell J.R."/>
            <person name="Prohaska S."/>
            <person name="Pruitt K."/>
            <person name="Puig M."/>
            <person name="Quesneville H."/>
            <person name="Ram K.R."/>
            <person name="Rand D."/>
            <person name="Rasmussen M.D."/>
            <person name="Reed L.K."/>
            <person name="Reenan R."/>
            <person name="Reily A."/>
            <person name="Remington K.A."/>
            <person name="Rieger T.T."/>
            <person name="Ritchie M.G."/>
            <person name="Robin C."/>
            <person name="Rogers Y.H."/>
            <person name="Rohde C."/>
            <person name="Rozas J."/>
            <person name="Rubenfield M.J."/>
            <person name="Ruiz A."/>
            <person name="Russo S."/>
            <person name="Salzberg S.L."/>
            <person name="Sanchez-Gracia A."/>
            <person name="Saranga D.J."/>
            <person name="Sato H."/>
            <person name="Schaeffer S.W."/>
            <person name="Schatz M.C."/>
            <person name="Schlenke T."/>
            <person name="Schwartz R."/>
            <person name="Segarra C."/>
            <person name="Singh R.S."/>
            <person name="Sirot L."/>
            <person name="Sirota M."/>
            <person name="Sisneros N.B."/>
            <person name="Smith C.D."/>
            <person name="Smith T.F."/>
            <person name="Spieth J."/>
            <person name="Stage D.E."/>
            <person name="Stark A."/>
            <person name="Stephan W."/>
            <person name="Strausberg R.L."/>
            <person name="Strempel S."/>
            <person name="Sturgill D."/>
            <person name="Sutton G."/>
            <person name="Sutton G.G."/>
            <person name="Tao W."/>
            <person name="Teichmann S."/>
            <person name="Tobari Y.N."/>
            <person name="Tomimura Y."/>
            <person name="Tsolas J.M."/>
            <person name="Valente V.L."/>
            <person name="Venter E."/>
            <person name="Venter J.C."/>
            <person name="Vicario S."/>
            <person name="Vieira F.G."/>
            <person name="Vilella A.J."/>
            <person name="Villasante A."/>
            <person name="Walenz B."/>
            <person name="Wang J."/>
            <person name="Wasserman M."/>
            <person name="Watts T."/>
            <person name="Wilson D."/>
            <person name="Wilson R.K."/>
            <person name="Wing R.A."/>
            <person name="Wolfner M.F."/>
            <person name="Wong A."/>
            <person name="Wong G.K."/>
            <person name="Wu C.I."/>
            <person name="Wu G."/>
            <person name="Yamamoto D."/>
            <person name="Yang H.P."/>
            <person name="Yang S.P."/>
            <person name="Yorke J.A."/>
            <person name="Yoshida K."/>
            <person name="Zdobnov E."/>
            <person name="Zhang P."/>
            <person name="Zhang Y."/>
            <person name="Zimin A.V."/>
            <person name="Baldwin J."/>
            <person name="Abdouelleil A."/>
            <person name="Abdulkadir J."/>
            <person name="Abebe A."/>
            <person name="Abera B."/>
            <person name="Abreu J."/>
            <person name="Acer S.C."/>
            <person name="Aftuck L."/>
            <person name="Alexander A."/>
            <person name="An P."/>
            <person name="Anderson E."/>
            <person name="Anderson S."/>
            <person name="Arachi H."/>
            <person name="Azer M."/>
            <person name="Bachantsang P."/>
            <person name="Barry A."/>
            <person name="Bayul T."/>
            <person name="Berlin A."/>
            <person name="Bessette D."/>
            <person name="Bloom T."/>
            <person name="Blye J."/>
            <person name="Boguslavskiy L."/>
            <person name="Bonnet C."/>
            <person name="Boukhgalter B."/>
            <person name="Bourzgui I."/>
            <person name="Brown A."/>
            <person name="Cahill P."/>
            <person name="Channer S."/>
            <person name="Cheshatsang Y."/>
            <person name="Chuda L."/>
            <person name="Citroen M."/>
            <person name="Collymore A."/>
            <person name="Cooke P."/>
            <person name="Costello M."/>
            <person name="D'Aco K."/>
            <person name="Daza R."/>
            <person name="De Haan G."/>
            <person name="DeGray S."/>
            <person name="DeMaso C."/>
            <person name="Dhargay N."/>
            <person name="Dooley K."/>
            <person name="Dooley E."/>
            <person name="Doricent M."/>
            <person name="Dorje P."/>
            <person name="Dorjee K."/>
            <person name="Dupes A."/>
            <person name="Elong R."/>
            <person name="Falk J."/>
            <person name="Farina A."/>
            <person name="Faro S."/>
            <person name="Ferguson D."/>
            <person name="Fisher S."/>
            <person name="Foley C.D."/>
            <person name="Franke A."/>
            <person name="Friedrich D."/>
            <person name="Gadbois L."/>
            <person name="Gearin G."/>
            <person name="Gearin C.R."/>
            <person name="Giannoukos G."/>
            <person name="Goode T."/>
            <person name="Graham J."/>
            <person name="Grandbois E."/>
            <person name="Grewal S."/>
            <person name="Gyaltsen K."/>
            <person name="Hafez N."/>
            <person name="Hagos B."/>
            <person name="Hall J."/>
            <person name="Henson C."/>
            <person name="Hollinger A."/>
            <person name="Honan T."/>
            <person name="Huard M.D."/>
            <person name="Hughes L."/>
            <person name="Hurhula B."/>
            <person name="Husby M.E."/>
            <person name="Kamat A."/>
            <person name="Kanga B."/>
            <person name="Kashin S."/>
            <person name="Khazanovich D."/>
            <person name="Kisner P."/>
            <person name="Lance K."/>
            <person name="Lara M."/>
            <person name="Lee W."/>
            <person name="Lennon N."/>
            <person name="Letendre F."/>
            <person name="LeVine R."/>
            <person name="Lipovsky A."/>
            <person name="Liu X."/>
            <person name="Liu J."/>
            <person name="Liu S."/>
            <person name="Lokyitsang T."/>
            <person name="Lokyitsang Y."/>
            <person name="Lubonja R."/>
            <person name="Lui A."/>
            <person name="MacDonald P."/>
            <person name="Magnisalis V."/>
            <person name="Maru K."/>
            <person name="Matthews C."/>
            <person name="McCusker W."/>
            <person name="McDonough S."/>
            <person name="Mehta T."/>
            <person name="Meldrim J."/>
            <person name="Meneus L."/>
            <person name="Mihai O."/>
            <person name="Mihalev A."/>
            <person name="Mihova T."/>
            <person name="Mittelman R."/>
            <person name="Mlenga V."/>
            <person name="Montmayeur A."/>
            <person name="Mulrain L."/>
            <person name="Navidi A."/>
            <person name="Naylor J."/>
            <person name="Negash T."/>
            <person name="Nguyen T."/>
            <person name="Nguyen N."/>
            <person name="Nicol R."/>
            <person name="Norbu C."/>
            <person name="Norbu N."/>
            <person name="Novod N."/>
            <person name="O'Neill B."/>
            <person name="Osman S."/>
            <person name="Markiewicz E."/>
            <person name="Oyono O.L."/>
            <person name="Patti C."/>
            <person name="Phunkhang P."/>
            <person name="Pierre F."/>
            <person name="Priest M."/>
            <person name="Raghuraman S."/>
            <person name="Rege F."/>
            <person name="Reyes R."/>
            <person name="Rise C."/>
            <person name="Rogov P."/>
            <person name="Ross K."/>
            <person name="Ryan E."/>
            <person name="Settipalli S."/>
            <person name="Shea T."/>
            <person name="Sherpa N."/>
            <person name="Shi L."/>
            <person name="Shih D."/>
            <person name="Sparrow T."/>
            <person name="Spaulding J."/>
            <person name="Stalker J."/>
            <person name="Stange-Thomann N."/>
            <person name="Stavropoulos S."/>
            <person name="Stone C."/>
            <person name="Strader C."/>
            <person name="Tesfaye S."/>
            <person name="Thomson T."/>
            <person name="Thoulutsang Y."/>
            <person name="Thoulutsang D."/>
            <person name="Topham K."/>
            <person name="Topping I."/>
            <person name="Tsamla T."/>
            <person name="Vassiliev H."/>
            <person name="Vo A."/>
            <person name="Wangchuk T."/>
            <person name="Wangdi T."/>
            <person name="Weiand M."/>
            <person name="Wilkinson J."/>
            <person name="Wilson A."/>
            <person name="Yadav S."/>
            <person name="Young G."/>
            <person name="Yu Q."/>
            <person name="Zembek L."/>
            <person name="Zhong D."/>
            <person name="Zimmer A."/>
            <person name="Zwirko Z."/>
            <person name="Jaffe D.B."/>
            <person name="Alvarez P."/>
            <person name="Brockman W."/>
            <person name="Butler J."/>
            <person name="Chin C."/>
            <person name="Gnerre S."/>
            <person name="Grabherr M."/>
            <person name="Kleber M."/>
            <person name="Mauceli E."/>
            <person name="MacCallum I."/>
        </authorList>
    </citation>
    <scope>NUCLEOTIDE SEQUENCE [LARGE SCALE GENOMIC DNA]</scope>
    <source>
        <strain evidence="2 3">TSC#14021-0224.01</strain>
    </source>
</reference>
<keyword evidence="1" id="KW-0472">Membrane</keyword>
<keyword evidence="1" id="KW-0812">Transmembrane</keyword>
<evidence type="ECO:0000313" key="3">
    <source>
        <dbReference type="Proteomes" id="UP000008711"/>
    </source>
</evidence>
<reference evidence="2 3" key="2">
    <citation type="journal article" date="2008" name="Bioinformatics">
        <title>Assembly reconciliation.</title>
        <authorList>
            <person name="Zimin A.V."/>
            <person name="Smith D.R."/>
            <person name="Sutton G."/>
            <person name="Yorke J.A."/>
        </authorList>
    </citation>
    <scope>NUCLEOTIDE SEQUENCE [LARGE SCALE GENOMIC DNA]</scope>
    <source>
        <strain evidence="2 3">TSC#14021-0224.01</strain>
    </source>
</reference>
<dbReference type="GO" id="GO:1903427">
    <property type="term" value="P:negative regulation of reactive oxygen species biosynthetic process"/>
    <property type="evidence" value="ECO:0007669"/>
    <property type="project" value="EnsemblMetazoa"/>
</dbReference>
<gene>
    <name evidence="2" type="primary">Dere\GG21116</name>
    <name evidence="2" type="synonym">dere_GLEANR_5855</name>
    <name evidence="2" type="synonym">GG21116</name>
    <name evidence="2" type="ORF">Dere_GG21116</name>
</gene>
<sequence length="295" mass="31957">MNHTLDTFKNNKTKAIQGGKSCNSASITLSGTSSLKTQTKPITNKLSTHYKTPQMSVRKLSALSLSIGGAPLIPSFSLVAAANGESKDCHGTICHPVNEFCYVATESCHPCIAVCNNQTHNYDAFLCAKECSAYKTFEPLKAEMLDIQNTQQLILLLLTILLVLIALRCAFQFLRWLMSNRCFQKLLRRLQSKAYPHPATANGKDLNATTIQNLNAINHPGSDLERAQSQIYSVAGAAEGSVVTMTTPVSTRYPAENSTTPTTVMTEIGYGYDNQAMVVTPVSEKPSAATVAVAF</sequence>
<dbReference type="Proteomes" id="UP000008711">
    <property type="component" value="Unassembled WGS sequence"/>
</dbReference>
<dbReference type="AlphaFoldDB" id="B3NMB1"/>
<feature type="transmembrane region" description="Helical" evidence="1">
    <location>
        <begin position="153"/>
        <end position="171"/>
    </location>
</feature>
<dbReference type="eggNOG" id="ENOG502SE1N">
    <property type="taxonomic scope" value="Eukaryota"/>
</dbReference>